<feature type="domain" description="NAD(P)-binding" evidence="2">
    <location>
        <begin position="10"/>
        <end position="224"/>
    </location>
</feature>
<sequence>MASHHVLILGGHGNIAQKLTPLLLRRSWTVTSVIRKQEQVPTIEKLGAGLPGTLHVLVQSIEDVASQQQAQDILNKVKPDYIAWSAGAGGKGGPEATYKVDRDAAISFIHAAAATPSVRRFLLVSYNGSRRAAAPWWSSAEEWESYNTKVNYGILATYFQAKIAADEALYAATKKPGATLTGICLRPGTLSDDAAGNVVLGKIPHVQGKVPRESVARVADALLAADGVKSGWIDLLEGDESIKAAVDKAVKEGVDTAEGEAIYKQ</sequence>
<gene>
    <name evidence="3" type="ORF">BBAD15_g9374</name>
</gene>
<dbReference type="InterPro" id="IPR036291">
    <property type="entry name" value="NAD(P)-bd_dom_sf"/>
</dbReference>
<dbReference type="STRING" id="1245745.A0A0A2VBV0"/>
<dbReference type="InterPro" id="IPR016040">
    <property type="entry name" value="NAD(P)-bd_dom"/>
</dbReference>
<reference evidence="3 4" key="1">
    <citation type="submission" date="2012-10" db="EMBL/GenBank/DDBJ databases">
        <title>Genome sequencing and analysis of entomopathogenic fungi Beauveria bassiana D1-5.</title>
        <authorList>
            <person name="Li Q."/>
            <person name="Wang L."/>
            <person name="Zhang Z."/>
            <person name="Wang Q."/>
            <person name="Ren J."/>
            <person name="Wang M."/>
            <person name="Xu W."/>
            <person name="Wang J."/>
            <person name="Lu Y."/>
            <person name="Du Q."/>
            <person name="Sun Z."/>
        </authorList>
    </citation>
    <scope>NUCLEOTIDE SEQUENCE [LARGE SCALE GENOMIC DNA]</scope>
    <source>
        <strain evidence="3 4">D1-5</strain>
    </source>
</reference>
<comment type="similarity">
    <text evidence="1">Belongs to the avfA family.</text>
</comment>
<dbReference type="SUPFAM" id="SSF51735">
    <property type="entry name" value="NAD(P)-binding Rossmann-fold domains"/>
    <property type="match status" value="1"/>
</dbReference>
<dbReference type="EMBL" id="ANFO01000951">
    <property type="protein sequence ID" value="KGQ05371.1"/>
    <property type="molecule type" value="Genomic_DNA"/>
</dbReference>
<organism evidence="3 4">
    <name type="scientific">Beauveria bassiana D1-5</name>
    <dbReference type="NCBI Taxonomy" id="1245745"/>
    <lineage>
        <taxon>Eukaryota</taxon>
        <taxon>Fungi</taxon>
        <taxon>Dikarya</taxon>
        <taxon>Ascomycota</taxon>
        <taxon>Pezizomycotina</taxon>
        <taxon>Sordariomycetes</taxon>
        <taxon>Hypocreomycetidae</taxon>
        <taxon>Hypocreales</taxon>
        <taxon>Cordycipitaceae</taxon>
        <taxon>Beauveria</taxon>
    </lineage>
</organism>
<dbReference type="HOGENOM" id="CLU_025711_1_0_1"/>
<dbReference type="OrthoDB" id="10254604at2759"/>
<name>A0A0A2VBV0_BEABA</name>
<evidence type="ECO:0000313" key="4">
    <source>
        <dbReference type="Proteomes" id="UP000030106"/>
    </source>
</evidence>
<accession>A0A0A2VBV0</accession>
<comment type="caution">
    <text evidence="3">The sequence shown here is derived from an EMBL/GenBank/DDBJ whole genome shotgun (WGS) entry which is preliminary data.</text>
</comment>
<dbReference type="eggNOG" id="KOG1203">
    <property type="taxonomic scope" value="Eukaryota"/>
</dbReference>
<dbReference type="PANTHER" id="PTHR15020:SF50">
    <property type="entry name" value="UPF0659 PROTEIN YMR090W"/>
    <property type="match status" value="1"/>
</dbReference>
<dbReference type="Proteomes" id="UP000030106">
    <property type="component" value="Unassembled WGS sequence"/>
</dbReference>
<dbReference type="Pfam" id="PF13460">
    <property type="entry name" value="NAD_binding_10"/>
    <property type="match status" value="1"/>
</dbReference>
<dbReference type="Gene3D" id="3.40.50.720">
    <property type="entry name" value="NAD(P)-binding Rossmann-like Domain"/>
    <property type="match status" value="1"/>
</dbReference>
<dbReference type="PANTHER" id="PTHR15020">
    <property type="entry name" value="FLAVIN REDUCTASE-RELATED"/>
    <property type="match status" value="1"/>
</dbReference>
<evidence type="ECO:0000256" key="1">
    <source>
        <dbReference type="ARBA" id="ARBA00038376"/>
    </source>
</evidence>
<proteinExistence type="inferred from homology"/>
<evidence type="ECO:0000313" key="3">
    <source>
        <dbReference type="EMBL" id="KGQ05371.1"/>
    </source>
</evidence>
<protein>
    <recommendedName>
        <fullName evidence="2">NAD(P)-binding domain-containing protein</fullName>
    </recommendedName>
</protein>
<dbReference type="AlphaFoldDB" id="A0A0A2VBV0"/>
<evidence type="ECO:0000259" key="2">
    <source>
        <dbReference type="Pfam" id="PF13460"/>
    </source>
</evidence>